<feature type="binding site" evidence="5">
    <location>
        <position position="129"/>
    </location>
    <ligand>
        <name>pyridoxal 5'-phosphate</name>
        <dbReference type="ChEBI" id="CHEBI:597326"/>
    </ligand>
</feature>
<dbReference type="InterPro" id="IPR049704">
    <property type="entry name" value="Aminotrans_3_PPA_site"/>
</dbReference>
<sequence>MTSALLPTYARYPLAFERGEGAWLVSTTGENYLDFGGGIAVASLGYNHPHLVAALTEQAKKLWHTSNLFQMPEGERLARRLCDVTFADRVFFTNSGAEALELTIKMARKWNAANGHPERFHMITFEGAFHGRTLATIAAGGNPKYLDGFGEKTPGFDQVAFGDLDAVEKAIGPQTGAILVEPIQGEGGIRVGSRDFIRGLRALCDEHGLLLCFDEVQSGMGRTGKLFAYELYDVAPDIMASAKGIGGGFPLGAVLATEEAGKGMTVGAHGTTYGGNPLAMACGNAVLDVLLSDGFLADVARKGLLLRQQLAGLAAACPEIVAEIRGEGLMQGLKLTVPPADFAAAAREKKLIVIPAGDTVVRILPPLIVSDEEIRTGVGRLAEACAAMKTAKEPEEA</sequence>
<protein>
    <recommendedName>
        <fullName evidence="5">Acetylornithine aminotransferase</fullName>
        <shortName evidence="5">ACOAT</shortName>
        <ecNumber evidence="5">2.6.1.11</ecNumber>
    </recommendedName>
</protein>
<feature type="modified residue" description="N6-(pyridoxal phosphate)lysine" evidence="5">
    <location>
        <position position="243"/>
    </location>
</feature>
<evidence type="ECO:0000256" key="1">
    <source>
        <dbReference type="ARBA" id="ARBA00022571"/>
    </source>
</evidence>
<evidence type="ECO:0000256" key="3">
    <source>
        <dbReference type="ARBA" id="ARBA00022679"/>
    </source>
</evidence>
<dbReference type="InterPro" id="IPR005814">
    <property type="entry name" value="Aminotrans_3"/>
</dbReference>
<dbReference type="FunFam" id="3.40.640.10:FF:000004">
    <property type="entry name" value="Acetylornithine aminotransferase"/>
    <property type="match status" value="1"/>
</dbReference>
<keyword evidence="4 5" id="KW-0663">Pyridoxal phosphate</keyword>
<evidence type="ECO:0000256" key="2">
    <source>
        <dbReference type="ARBA" id="ARBA00022576"/>
    </source>
</evidence>
<dbReference type="Gene3D" id="3.90.1150.10">
    <property type="entry name" value="Aspartate Aminotransferase, domain 1"/>
    <property type="match status" value="1"/>
</dbReference>
<dbReference type="EMBL" id="WNKS01000014">
    <property type="protein sequence ID" value="MTV32197.1"/>
    <property type="molecule type" value="Genomic_DNA"/>
</dbReference>
<dbReference type="GO" id="GO:0042802">
    <property type="term" value="F:identical protein binding"/>
    <property type="evidence" value="ECO:0007669"/>
    <property type="project" value="TreeGrafter"/>
</dbReference>
<evidence type="ECO:0000313" key="7">
    <source>
        <dbReference type="Proteomes" id="UP000439113"/>
    </source>
</evidence>
<dbReference type="NCBIfam" id="TIGR00707">
    <property type="entry name" value="argD"/>
    <property type="match status" value="1"/>
</dbReference>
<dbReference type="GO" id="GO:0030170">
    <property type="term" value="F:pyridoxal phosphate binding"/>
    <property type="evidence" value="ECO:0007669"/>
    <property type="project" value="InterPro"/>
</dbReference>
<name>A0A6N8DP68_RHOAC</name>
<dbReference type="HAMAP" id="MF_01107">
    <property type="entry name" value="ArgD_aminotrans_3"/>
    <property type="match status" value="1"/>
</dbReference>
<comment type="subcellular location">
    <subcellularLocation>
        <location evidence="5">Cytoplasm</location>
    </subcellularLocation>
</comment>
<dbReference type="EC" id="2.6.1.11" evidence="5"/>
<dbReference type="InterPro" id="IPR015424">
    <property type="entry name" value="PyrdxlP-dep_Trfase"/>
</dbReference>
<feature type="binding site" evidence="5">
    <location>
        <position position="132"/>
    </location>
    <ligand>
        <name>N(2)-acetyl-L-ornithine</name>
        <dbReference type="ChEBI" id="CHEBI:57805"/>
    </ligand>
</feature>
<feature type="binding site" evidence="5">
    <location>
        <position position="272"/>
    </location>
    <ligand>
        <name>pyridoxal 5'-phosphate</name>
        <dbReference type="ChEBI" id="CHEBI:597326"/>
    </ligand>
</feature>
<dbReference type="GO" id="GO:0006526">
    <property type="term" value="P:L-arginine biosynthetic process"/>
    <property type="evidence" value="ECO:0007669"/>
    <property type="project" value="UniProtKB-UniRule"/>
</dbReference>
<dbReference type="Gene3D" id="3.40.640.10">
    <property type="entry name" value="Type I PLP-dependent aspartate aminotransferase-like (Major domain)"/>
    <property type="match status" value="1"/>
</dbReference>
<dbReference type="InterPro" id="IPR015421">
    <property type="entry name" value="PyrdxlP-dep_Trfase_major"/>
</dbReference>
<dbReference type="PANTHER" id="PTHR11986:SF113">
    <property type="entry name" value="SUCCINYLORNITHINE TRANSAMINASE"/>
    <property type="match status" value="1"/>
</dbReference>
<dbReference type="OrthoDB" id="9801834at2"/>
<evidence type="ECO:0000256" key="5">
    <source>
        <dbReference type="HAMAP-Rule" id="MF_01107"/>
    </source>
</evidence>
<comment type="catalytic activity">
    <reaction evidence="5">
        <text>N(2)-acetyl-L-ornithine + 2-oxoglutarate = N-acetyl-L-glutamate 5-semialdehyde + L-glutamate</text>
        <dbReference type="Rhea" id="RHEA:18049"/>
        <dbReference type="ChEBI" id="CHEBI:16810"/>
        <dbReference type="ChEBI" id="CHEBI:29123"/>
        <dbReference type="ChEBI" id="CHEBI:29985"/>
        <dbReference type="ChEBI" id="CHEBI:57805"/>
        <dbReference type="EC" id="2.6.1.11"/>
    </reaction>
</comment>
<dbReference type="CDD" id="cd00610">
    <property type="entry name" value="OAT_like"/>
    <property type="match status" value="1"/>
</dbReference>
<keyword evidence="3 5" id="KW-0808">Transferase</keyword>
<accession>A0A6N8DP68</accession>
<dbReference type="Proteomes" id="UP000439113">
    <property type="component" value="Unassembled WGS sequence"/>
</dbReference>
<proteinExistence type="inferred from homology"/>
<comment type="similarity">
    <text evidence="5">Belongs to the class-III pyridoxal-phosphate-dependent aminotransferase family. ArgD subfamily.</text>
</comment>
<gene>
    <name evidence="5" type="primary">argD</name>
    <name evidence="6" type="ORF">GJ654_14500</name>
</gene>
<comment type="cofactor">
    <cofactor evidence="5">
        <name>pyridoxal 5'-phosphate</name>
        <dbReference type="ChEBI" id="CHEBI:597326"/>
    </cofactor>
    <text evidence="5">Binds 1 pyridoxal phosphate per subunit.</text>
</comment>
<evidence type="ECO:0000256" key="4">
    <source>
        <dbReference type="ARBA" id="ARBA00022898"/>
    </source>
</evidence>
<dbReference type="AlphaFoldDB" id="A0A6N8DP68"/>
<dbReference type="GO" id="GO:0005737">
    <property type="term" value="C:cytoplasm"/>
    <property type="evidence" value="ECO:0007669"/>
    <property type="project" value="UniProtKB-SubCell"/>
</dbReference>
<comment type="pathway">
    <text evidence="5">Amino-acid biosynthesis; L-arginine biosynthesis; N(2)-acetyl-L-ornithine from L-glutamate: step 4/4.</text>
</comment>
<comment type="subunit">
    <text evidence="5">Homodimer.</text>
</comment>
<dbReference type="GO" id="GO:0003992">
    <property type="term" value="F:N2-acetyl-L-ornithine:2-oxoglutarate 5-aminotransferase activity"/>
    <property type="evidence" value="ECO:0007669"/>
    <property type="project" value="UniProtKB-UniRule"/>
</dbReference>
<feature type="binding site" evidence="5">
    <location>
        <position position="271"/>
    </location>
    <ligand>
        <name>N(2)-acetyl-L-ornithine</name>
        <dbReference type="ChEBI" id="CHEBI:57805"/>
    </ligand>
</feature>
<dbReference type="InterPro" id="IPR004636">
    <property type="entry name" value="AcOrn/SuccOrn_fam"/>
</dbReference>
<dbReference type="PROSITE" id="PS00600">
    <property type="entry name" value="AA_TRANSFER_CLASS_3"/>
    <property type="match status" value="1"/>
</dbReference>
<keyword evidence="5" id="KW-0028">Amino-acid biosynthesis</keyword>
<dbReference type="SUPFAM" id="SSF53383">
    <property type="entry name" value="PLP-dependent transferases"/>
    <property type="match status" value="1"/>
</dbReference>
<dbReference type="PIRSF" id="PIRSF000521">
    <property type="entry name" value="Transaminase_4ab_Lys_Orn"/>
    <property type="match status" value="1"/>
</dbReference>
<keyword evidence="5" id="KW-0963">Cytoplasm</keyword>
<dbReference type="UniPathway" id="UPA00068">
    <property type="reaction ID" value="UER00109"/>
</dbReference>
<comment type="miscellaneous">
    <text evidence="5">May also have succinyldiaminopimelate aminotransferase activity, thus carrying out the corresponding step in lysine biosynthesis.</text>
</comment>
<comment type="caution">
    <text evidence="6">The sequence shown here is derived from an EMBL/GenBank/DDBJ whole genome shotgun (WGS) entry which is preliminary data.</text>
</comment>
<keyword evidence="1 5" id="KW-0055">Arginine biosynthesis</keyword>
<dbReference type="InterPro" id="IPR015422">
    <property type="entry name" value="PyrdxlP-dep_Trfase_small"/>
</dbReference>
<feature type="binding site" evidence="5">
    <location>
        <begin position="214"/>
        <end position="217"/>
    </location>
    <ligand>
        <name>pyridoxal 5'-phosphate</name>
        <dbReference type="ChEBI" id="CHEBI:597326"/>
    </ligand>
</feature>
<keyword evidence="2 5" id="KW-0032">Aminotransferase</keyword>
<dbReference type="InterPro" id="IPR050103">
    <property type="entry name" value="Class-III_PLP-dep_AT"/>
</dbReference>
<dbReference type="Pfam" id="PF00202">
    <property type="entry name" value="Aminotran_3"/>
    <property type="match status" value="1"/>
</dbReference>
<feature type="binding site" evidence="5">
    <location>
        <begin position="96"/>
        <end position="97"/>
    </location>
    <ligand>
        <name>pyridoxal 5'-phosphate</name>
        <dbReference type="ChEBI" id="CHEBI:597326"/>
    </ligand>
</feature>
<organism evidence="6 7">
    <name type="scientific">Rhodoblastus acidophilus</name>
    <name type="common">Rhodopseudomonas acidophila</name>
    <dbReference type="NCBI Taxonomy" id="1074"/>
    <lineage>
        <taxon>Bacteria</taxon>
        <taxon>Pseudomonadati</taxon>
        <taxon>Pseudomonadota</taxon>
        <taxon>Alphaproteobacteria</taxon>
        <taxon>Hyphomicrobiales</taxon>
        <taxon>Rhodoblastaceae</taxon>
        <taxon>Rhodoblastus</taxon>
    </lineage>
</organism>
<dbReference type="PANTHER" id="PTHR11986">
    <property type="entry name" value="AMINOTRANSFERASE CLASS III"/>
    <property type="match status" value="1"/>
</dbReference>
<reference evidence="6 7" key="1">
    <citation type="submission" date="2019-11" db="EMBL/GenBank/DDBJ databases">
        <title>Whole-genome sequence of a Rhodoblastus acidophilus DSM 142.</title>
        <authorList>
            <person name="Kyndt J.A."/>
            <person name="Meyer T.E."/>
        </authorList>
    </citation>
    <scope>NUCLEOTIDE SEQUENCE [LARGE SCALE GENOMIC DNA]</scope>
    <source>
        <strain evidence="6 7">DSM 142</strain>
    </source>
</reference>
<dbReference type="RefSeq" id="WP_155446886.1">
    <property type="nucleotide sequence ID" value="NZ_JAOQNR010000011.1"/>
</dbReference>
<evidence type="ECO:0000313" key="6">
    <source>
        <dbReference type="EMBL" id="MTV32197.1"/>
    </source>
</evidence>
<dbReference type="NCBIfam" id="NF002325">
    <property type="entry name" value="PRK01278.1"/>
    <property type="match status" value="1"/>
</dbReference>